<dbReference type="Proteomes" id="UP000183192">
    <property type="component" value="Unassembled WGS sequence"/>
</dbReference>
<feature type="domain" description="Glycosyl transferase family 1" evidence="2">
    <location>
        <begin position="207"/>
        <end position="370"/>
    </location>
</feature>
<gene>
    <name evidence="3" type="ORF">AUJ27_00025</name>
</gene>
<feature type="transmembrane region" description="Helical" evidence="1">
    <location>
        <begin position="65"/>
        <end position="92"/>
    </location>
</feature>
<evidence type="ECO:0000259" key="2">
    <source>
        <dbReference type="Pfam" id="PF00534"/>
    </source>
</evidence>
<organism evidence="3 4">
    <name type="scientific">Candidatus Falkowbacteria bacterium CG1_02_37_44</name>
    <dbReference type="NCBI Taxonomy" id="1805146"/>
    <lineage>
        <taxon>Bacteria</taxon>
        <taxon>Candidatus Falkowiibacteriota</taxon>
    </lineage>
</organism>
<proteinExistence type="predicted"/>
<dbReference type="SUPFAM" id="SSF53756">
    <property type="entry name" value="UDP-Glycosyltransferase/glycogen phosphorylase"/>
    <property type="match status" value="1"/>
</dbReference>
<sequence>MNNGINQKLKITGIGFDWRDIGRDDYGESKKKLDRDGLNTDTNDFLMVYLGGGNRREKAGEQPKFIAWHIYFFTRLRIVYDLFLIVFLPLVLIKEKYKPDVFYATEFPFLLSQIIPAKILKSKIYFRVLNLPRELALTKGKKGKLFYLYYKIIEKITVPFVDKFIAINETTKKYLLDLGVKEEKIVMDIPDTIMADAAFIEKVNKYFIREKYNIKDKKIILSVGSLIKEKGYKELLMAFAGLNRNDMMLVVCGEGKEKSDLLRLSGELGISDKVIFAGHVRREEIWNYFFSADVFALFTKSESLGMVFWEAMHAGLPVIGAAVGGVEETIGGDGERGFYWTGDLKDFEEKINLCLNNEETKEAMIRRAKEYVEKKLLIKTDINKIYNQS</sequence>
<name>A0A1J4TD96_9BACT</name>
<protein>
    <recommendedName>
        <fullName evidence="2">Glycosyl transferase family 1 domain-containing protein</fullName>
    </recommendedName>
</protein>
<dbReference type="EMBL" id="MNUU01000001">
    <property type="protein sequence ID" value="OIO08789.1"/>
    <property type="molecule type" value="Genomic_DNA"/>
</dbReference>
<dbReference type="Pfam" id="PF00534">
    <property type="entry name" value="Glycos_transf_1"/>
    <property type="match status" value="1"/>
</dbReference>
<dbReference type="AlphaFoldDB" id="A0A1J4TD96"/>
<comment type="caution">
    <text evidence="3">The sequence shown here is derived from an EMBL/GenBank/DDBJ whole genome shotgun (WGS) entry which is preliminary data.</text>
</comment>
<keyword evidence="1" id="KW-0812">Transmembrane</keyword>
<accession>A0A1J4TD96</accession>
<keyword evidence="1" id="KW-0472">Membrane</keyword>
<dbReference type="GO" id="GO:0016757">
    <property type="term" value="F:glycosyltransferase activity"/>
    <property type="evidence" value="ECO:0007669"/>
    <property type="project" value="InterPro"/>
</dbReference>
<evidence type="ECO:0000313" key="3">
    <source>
        <dbReference type="EMBL" id="OIO08789.1"/>
    </source>
</evidence>
<dbReference type="STRING" id="1805146.AUJ27_00025"/>
<dbReference type="PANTHER" id="PTHR45947">
    <property type="entry name" value="SULFOQUINOVOSYL TRANSFERASE SQD2"/>
    <property type="match status" value="1"/>
</dbReference>
<dbReference type="PANTHER" id="PTHR45947:SF3">
    <property type="entry name" value="SULFOQUINOVOSYL TRANSFERASE SQD2"/>
    <property type="match status" value="1"/>
</dbReference>
<dbReference type="InterPro" id="IPR001296">
    <property type="entry name" value="Glyco_trans_1"/>
</dbReference>
<dbReference type="Gene3D" id="3.40.50.2000">
    <property type="entry name" value="Glycogen Phosphorylase B"/>
    <property type="match status" value="2"/>
</dbReference>
<keyword evidence="1" id="KW-1133">Transmembrane helix</keyword>
<evidence type="ECO:0000256" key="1">
    <source>
        <dbReference type="SAM" id="Phobius"/>
    </source>
</evidence>
<evidence type="ECO:0000313" key="4">
    <source>
        <dbReference type="Proteomes" id="UP000183192"/>
    </source>
</evidence>
<reference evidence="3 4" key="1">
    <citation type="journal article" date="2016" name="Environ. Microbiol.">
        <title>Genomic resolution of a cold subsurface aquifer community provides metabolic insights for novel microbes adapted to high CO concentrations.</title>
        <authorList>
            <person name="Probst A.J."/>
            <person name="Castelle C.J."/>
            <person name="Singh A."/>
            <person name="Brown C.T."/>
            <person name="Anantharaman K."/>
            <person name="Sharon I."/>
            <person name="Hug L.A."/>
            <person name="Burstein D."/>
            <person name="Emerson J.B."/>
            <person name="Thomas B.C."/>
            <person name="Banfield J.F."/>
        </authorList>
    </citation>
    <scope>NUCLEOTIDE SEQUENCE [LARGE SCALE GENOMIC DNA]</scope>
    <source>
        <strain evidence="3">CG1_02_37_44</strain>
    </source>
</reference>
<dbReference type="InterPro" id="IPR050194">
    <property type="entry name" value="Glycosyltransferase_grp1"/>
</dbReference>